<evidence type="ECO:0000313" key="1">
    <source>
        <dbReference type="EMBL" id="KAL0932383.1"/>
    </source>
</evidence>
<proteinExistence type="predicted"/>
<name>A0ACC3YKH3_COLTU</name>
<dbReference type="Proteomes" id="UP000805649">
    <property type="component" value="Unassembled WGS sequence"/>
</dbReference>
<keyword evidence="2" id="KW-1185">Reference proteome</keyword>
<dbReference type="EMBL" id="VUJX02000009">
    <property type="protein sequence ID" value="KAL0932383.1"/>
    <property type="molecule type" value="Genomic_DNA"/>
</dbReference>
<evidence type="ECO:0000313" key="2">
    <source>
        <dbReference type="Proteomes" id="UP000805649"/>
    </source>
</evidence>
<protein>
    <submittedName>
        <fullName evidence="1">Uncharacterized protein</fullName>
    </submittedName>
</protein>
<gene>
    <name evidence="1" type="ORF">CTRU02_213336</name>
</gene>
<reference evidence="1 2" key="1">
    <citation type="journal article" date="2020" name="Phytopathology">
        <title>Genome Sequence Resources of Colletotrichum truncatum, C. plurivorum, C. musicola, and C. sojae: Four Species Pathogenic to Soybean (Glycine max).</title>
        <authorList>
            <person name="Rogerio F."/>
            <person name="Boufleur T.R."/>
            <person name="Ciampi-Guillardi M."/>
            <person name="Sukno S.A."/>
            <person name="Thon M.R."/>
            <person name="Massola Junior N.S."/>
            <person name="Baroncelli R."/>
        </authorList>
    </citation>
    <scope>NUCLEOTIDE SEQUENCE [LARGE SCALE GENOMIC DNA]</scope>
    <source>
        <strain evidence="1 2">CMES1059</strain>
    </source>
</reference>
<organism evidence="1 2">
    <name type="scientific">Colletotrichum truncatum</name>
    <name type="common">Anthracnose fungus</name>
    <name type="synonym">Colletotrichum capsici</name>
    <dbReference type="NCBI Taxonomy" id="5467"/>
    <lineage>
        <taxon>Eukaryota</taxon>
        <taxon>Fungi</taxon>
        <taxon>Dikarya</taxon>
        <taxon>Ascomycota</taxon>
        <taxon>Pezizomycotina</taxon>
        <taxon>Sordariomycetes</taxon>
        <taxon>Hypocreomycetidae</taxon>
        <taxon>Glomerellales</taxon>
        <taxon>Glomerellaceae</taxon>
        <taxon>Colletotrichum</taxon>
        <taxon>Colletotrichum truncatum species complex</taxon>
    </lineage>
</organism>
<accession>A0ACC3YKH3</accession>
<comment type="caution">
    <text evidence="1">The sequence shown here is derived from an EMBL/GenBank/DDBJ whole genome shotgun (WGS) entry which is preliminary data.</text>
</comment>
<sequence length="101" mass="12929">MLVQVLVTLFTVVLYYHYHRLFIQLWYFYYYRVFNTLIQLYHYNHFINYTLIQLDYDNYYRLFNKNRLYSSYLVQLYYHGYLIAISFRIHHISNYDIIIEY</sequence>